<sequence>MTLDNIAVFPFRCLREFVSGRFLWENFRARGDLTVFMDCGRWNSKMSHRSYGAWLCKYLCSARVNGCTDAAWPLPTPLTCELFTAITRETTDALTSPRATYIFTDPTMVWIEVGVHWLSVSRDTESQ</sequence>
<organism evidence="1 2">
    <name type="scientific">Araneus ventricosus</name>
    <name type="common">Orbweaver spider</name>
    <name type="synonym">Epeira ventricosa</name>
    <dbReference type="NCBI Taxonomy" id="182803"/>
    <lineage>
        <taxon>Eukaryota</taxon>
        <taxon>Metazoa</taxon>
        <taxon>Ecdysozoa</taxon>
        <taxon>Arthropoda</taxon>
        <taxon>Chelicerata</taxon>
        <taxon>Arachnida</taxon>
        <taxon>Araneae</taxon>
        <taxon>Araneomorphae</taxon>
        <taxon>Entelegynae</taxon>
        <taxon>Araneoidea</taxon>
        <taxon>Araneidae</taxon>
        <taxon>Araneus</taxon>
    </lineage>
</organism>
<accession>A0A4Y2HC87</accession>
<reference evidence="1 2" key="1">
    <citation type="journal article" date="2019" name="Sci. Rep.">
        <title>Orb-weaving spider Araneus ventricosus genome elucidates the spidroin gene catalogue.</title>
        <authorList>
            <person name="Kono N."/>
            <person name="Nakamura H."/>
            <person name="Ohtoshi R."/>
            <person name="Moran D.A.P."/>
            <person name="Shinohara A."/>
            <person name="Yoshida Y."/>
            <person name="Fujiwara M."/>
            <person name="Mori M."/>
            <person name="Tomita M."/>
            <person name="Arakawa K."/>
        </authorList>
    </citation>
    <scope>NUCLEOTIDE SEQUENCE [LARGE SCALE GENOMIC DNA]</scope>
</reference>
<keyword evidence="2" id="KW-1185">Reference proteome</keyword>
<dbReference type="EMBL" id="BGPR01001840">
    <property type="protein sequence ID" value="GBM62903.1"/>
    <property type="molecule type" value="Genomic_DNA"/>
</dbReference>
<evidence type="ECO:0000313" key="1">
    <source>
        <dbReference type="EMBL" id="GBM62903.1"/>
    </source>
</evidence>
<dbReference type="Proteomes" id="UP000499080">
    <property type="component" value="Unassembled WGS sequence"/>
</dbReference>
<protein>
    <submittedName>
        <fullName evidence="1">Uncharacterized protein</fullName>
    </submittedName>
</protein>
<comment type="caution">
    <text evidence="1">The sequence shown here is derived from an EMBL/GenBank/DDBJ whole genome shotgun (WGS) entry which is preliminary data.</text>
</comment>
<proteinExistence type="predicted"/>
<name>A0A4Y2HC87_ARAVE</name>
<evidence type="ECO:0000313" key="2">
    <source>
        <dbReference type="Proteomes" id="UP000499080"/>
    </source>
</evidence>
<dbReference type="AlphaFoldDB" id="A0A4Y2HC87"/>
<gene>
    <name evidence="1" type="ORF">AVEN_11360_1</name>
</gene>